<feature type="transmembrane region" description="Helical" evidence="1">
    <location>
        <begin position="35"/>
        <end position="58"/>
    </location>
</feature>
<proteinExistence type="predicted"/>
<protein>
    <submittedName>
        <fullName evidence="2">Uncharacterized protein</fullName>
    </submittedName>
</protein>
<keyword evidence="1" id="KW-1133">Transmembrane helix</keyword>
<name>A0A4D4KC18_9ACTN</name>
<organism evidence="2 3">
    <name type="scientific">Streptomyces antimycoticus</name>
    <dbReference type="NCBI Taxonomy" id="68175"/>
    <lineage>
        <taxon>Bacteria</taxon>
        <taxon>Bacillati</taxon>
        <taxon>Actinomycetota</taxon>
        <taxon>Actinomycetes</taxon>
        <taxon>Kitasatosporales</taxon>
        <taxon>Streptomycetaceae</taxon>
        <taxon>Streptomyces</taxon>
        <taxon>Streptomyces violaceusniger group</taxon>
    </lineage>
</organism>
<reference evidence="2 3" key="1">
    <citation type="journal article" date="2020" name="Int. J. Syst. Evol. Microbiol.">
        <title>Reclassification of Streptomyces castelarensis and Streptomyces sporoclivatus as later heterotypic synonyms of Streptomyces antimycoticus.</title>
        <authorList>
            <person name="Komaki H."/>
            <person name="Tamura T."/>
        </authorList>
    </citation>
    <scope>NUCLEOTIDE SEQUENCE [LARGE SCALE GENOMIC DNA]</scope>
    <source>
        <strain evidence="2 3">NBRC 12839</strain>
    </source>
</reference>
<dbReference type="RefSeq" id="WP_014055881.1">
    <property type="nucleotide sequence ID" value="NZ_BJHV01000001.1"/>
</dbReference>
<accession>A0A4D4KC18</accession>
<dbReference type="EMBL" id="BJHV01000001">
    <property type="protein sequence ID" value="GDY46515.1"/>
    <property type="molecule type" value="Genomic_DNA"/>
</dbReference>
<keyword evidence="1" id="KW-0472">Membrane</keyword>
<evidence type="ECO:0000313" key="3">
    <source>
        <dbReference type="Proteomes" id="UP000299290"/>
    </source>
</evidence>
<dbReference type="AlphaFoldDB" id="A0A4D4KC18"/>
<keyword evidence="1" id="KW-0812">Transmembrane</keyword>
<comment type="caution">
    <text evidence="2">The sequence shown here is derived from an EMBL/GenBank/DDBJ whole genome shotgun (WGS) entry which is preliminary data.</text>
</comment>
<evidence type="ECO:0000313" key="2">
    <source>
        <dbReference type="EMBL" id="GDY46515.1"/>
    </source>
</evidence>
<dbReference type="Proteomes" id="UP000299290">
    <property type="component" value="Unassembled WGS sequence"/>
</dbReference>
<evidence type="ECO:0000256" key="1">
    <source>
        <dbReference type="SAM" id="Phobius"/>
    </source>
</evidence>
<gene>
    <name evidence="2" type="ORF">SANT12839_073970</name>
</gene>
<keyword evidence="3" id="KW-1185">Reference proteome</keyword>
<sequence length="66" mass="6993">MLHPRLQAIAATLRNHTALVRRHARGDAGYTTETIVVTALLTVLALTVVGIIVAKVLAKAHSIDLG</sequence>